<proteinExistence type="predicted"/>
<dbReference type="EMBL" id="AP023396">
    <property type="protein sequence ID" value="BCK56953.1"/>
    <property type="molecule type" value="Genomic_DNA"/>
</dbReference>
<evidence type="ECO:0000313" key="2">
    <source>
        <dbReference type="EMBL" id="BCK56953.1"/>
    </source>
</evidence>
<name>A0A7G1KRV2_9NOCA</name>
<keyword evidence="3" id="KW-1185">Reference proteome</keyword>
<feature type="compositionally biased region" description="Basic and acidic residues" evidence="1">
    <location>
        <begin position="27"/>
        <end position="36"/>
    </location>
</feature>
<evidence type="ECO:0000313" key="3">
    <source>
        <dbReference type="Proteomes" id="UP000516173"/>
    </source>
</evidence>
<dbReference type="KEGG" id="nwl:NWFMUON74_47250"/>
<evidence type="ECO:0000256" key="1">
    <source>
        <dbReference type="SAM" id="MobiDB-lite"/>
    </source>
</evidence>
<gene>
    <name evidence="2" type="ORF">NWFMUON74_47250</name>
</gene>
<reference evidence="2 3" key="1">
    <citation type="submission" date="2020-08" db="EMBL/GenBank/DDBJ databases">
        <title>Genome Sequencing of Nocardia wallacei strain FMUON74 and assembly.</title>
        <authorList>
            <person name="Toyokawa M."/>
            <person name="Uesaka K."/>
        </authorList>
    </citation>
    <scope>NUCLEOTIDE SEQUENCE [LARGE SCALE GENOMIC DNA]</scope>
    <source>
        <strain evidence="2 3">FMUON74</strain>
    </source>
</reference>
<dbReference type="Proteomes" id="UP000516173">
    <property type="component" value="Chromosome"/>
</dbReference>
<feature type="region of interest" description="Disordered" evidence="1">
    <location>
        <begin position="15"/>
        <end position="44"/>
    </location>
</feature>
<dbReference type="AlphaFoldDB" id="A0A7G1KRV2"/>
<accession>A0A7G1KRV2</accession>
<protein>
    <submittedName>
        <fullName evidence="2">Uncharacterized protein</fullName>
    </submittedName>
</protein>
<sequence length="111" mass="11729">MFPARLGEVRCLTTPPASEANVSYDGELARRLDRAPRPAGRHRRRTGTLAVWWGAVRAGRRGRGVSRSRNRLGAGVVVRREGGALVADAAGGALPFTDEAGGALPPTDEEA</sequence>
<organism evidence="2 3">
    <name type="scientific">Nocardia wallacei</name>
    <dbReference type="NCBI Taxonomy" id="480035"/>
    <lineage>
        <taxon>Bacteria</taxon>
        <taxon>Bacillati</taxon>
        <taxon>Actinomycetota</taxon>
        <taxon>Actinomycetes</taxon>
        <taxon>Mycobacteriales</taxon>
        <taxon>Nocardiaceae</taxon>
        <taxon>Nocardia</taxon>
    </lineage>
</organism>